<proteinExistence type="predicted"/>
<keyword evidence="2" id="KW-1185">Reference proteome</keyword>
<gene>
    <name evidence="1" type="ORF">CAEBREN_30788</name>
</gene>
<reference evidence="2" key="1">
    <citation type="submission" date="2011-07" db="EMBL/GenBank/DDBJ databases">
        <authorList>
            <consortium name="Caenorhabditis brenneri Sequencing and Analysis Consortium"/>
            <person name="Wilson R.K."/>
        </authorList>
    </citation>
    <scope>NUCLEOTIDE SEQUENCE [LARGE SCALE GENOMIC DNA]</scope>
    <source>
        <strain evidence="2">PB2801</strain>
    </source>
</reference>
<dbReference type="Proteomes" id="UP000008068">
    <property type="component" value="Unassembled WGS sequence"/>
</dbReference>
<sequence length="84" mass="9530">MNRTEKDTSDADVESIIERSSMITIVSKKPNYTVILDNLTTKDYKNPLTTRQNENTTVFPSTSTDVYVSLSRKKHTKKSSDSLN</sequence>
<dbReference type="AlphaFoldDB" id="G0MIR2"/>
<dbReference type="HOGENOM" id="CLU_2529437_0_0_1"/>
<protein>
    <submittedName>
        <fullName evidence="1">Uncharacterized protein</fullName>
    </submittedName>
</protein>
<accession>G0MIR2</accession>
<name>G0MIR2_CAEBE</name>
<dbReference type="InParanoid" id="G0MIR2"/>
<dbReference type="EMBL" id="GL379796">
    <property type="protein sequence ID" value="EGT31361.1"/>
    <property type="molecule type" value="Genomic_DNA"/>
</dbReference>
<evidence type="ECO:0000313" key="1">
    <source>
        <dbReference type="EMBL" id="EGT31361.1"/>
    </source>
</evidence>
<organism evidence="2">
    <name type="scientific">Caenorhabditis brenneri</name>
    <name type="common">Nematode worm</name>
    <dbReference type="NCBI Taxonomy" id="135651"/>
    <lineage>
        <taxon>Eukaryota</taxon>
        <taxon>Metazoa</taxon>
        <taxon>Ecdysozoa</taxon>
        <taxon>Nematoda</taxon>
        <taxon>Chromadorea</taxon>
        <taxon>Rhabditida</taxon>
        <taxon>Rhabditina</taxon>
        <taxon>Rhabditomorpha</taxon>
        <taxon>Rhabditoidea</taxon>
        <taxon>Rhabditidae</taxon>
        <taxon>Peloderinae</taxon>
        <taxon>Caenorhabditis</taxon>
    </lineage>
</organism>
<evidence type="ECO:0000313" key="2">
    <source>
        <dbReference type="Proteomes" id="UP000008068"/>
    </source>
</evidence>